<comment type="caution">
    <text evidence="1">The sequence shown here is derived from an EMBL/GenBank/DDBJ whole genome shotgun (WGS) entry which is preliminary data.</text>
</comment>
<name>A0A2L2XA52_9FIRM</name>
<proteinExistence type="predicted"/>
<dbReference type="EMBL" id="BFAV01000073">
    <property type="protein sequence ID" value="GBF33159.1"/>
    <property type="molecule type" value="Genomic_DNA"/>
</dbReference>
<keyword evidence="2" id="KW-1185">Reference proteome</keyword>
<evidence type="ECO:0000313" key="1">
    <source>
        <dbReference type="EMBL" id="GBF33159.1"/>
    </source>
</evidence>
<sequence length="42" mass="4516">MGDKCNKCGKHISGQDAAGTVEDGIKLCLKCLLDYFKVRAVS</sequence>
<dbReference type="RefSeq" id="WP_269433734.1">
    <property type="nucleotide sequence ID" value="NZ_BFAV01000073.1"/>
</dbReference>
<organism evidence="1 2">
    <name type="scientific">Desulfocucumis palustris</name>
    <dbReference type="NCBI Taxonomy" id="1898651"/>
    <lineage>
        <taxon>Bacteria</taxon>
        <taxon>Bacillati</taxon>
        <taxon>Bacillota</taxon>
        <taxon>Clostridia</taxon>
        <taxon>Eubacteriales</taxon>
        <taxon>Desulfocucumaceae</taxon>
        <taxon>Desulfocucumis</taxon>
    </lineage>
</organism>
<gene>
    <name evidence="1" type="ORF">DCCM_2256</name>
</gene>
<accession>A0A2L2XA52</accession>
<evidence type="ECO:0000313" key="2">
    <source>
        <dbReference type="Proteomes" id="UP000239549"/>
    </source>
</evidence>
<dbReference type="Proteomes" id="UP000239549">
    <property type="component" value="Unassembled WGS sequence"/>
</dbReference>
<dbReference type="AlphaFoldDB" id="A0A2L2XA52"/>
<reference evidence="2" key="1">
    <citation type="submission" date="2018-02" db="EMBL/GenBank/DDBJ databases">
        <title>Genome sequence of Desulfocucumis palustris strain NAW-5.</title>
        <authorList>
            <person name="Watanabe M."/>
            <person name="Kojima H."/>
            <person name="Fukui M."/>
        </authorList>
    </citation>
    <scope>NUCLEOTIDE SEQUENCE [LARGE SCALE GENOMIC DNA]</scope>
    <source>
        <strain evidence="2">NAW-5</strain>
    </source>
</reference>
<protein>
    <submittedName>
        <fullName evidence="1">Uncharacterized protein</fullName>
    </submittedName>
</protein>